<keyword evidence="4" id="KW-0012">Acyltransferase</keyword>
<comment type="catalytic activity">
    <reaction evidence="3 4">
        <text>an N-terminal (5-L-glutamyl)-[peptide] + an alpha-amino acid = 5-L-glutamyl amino acid + an N-terminal L-alpha-aminoacyl-[peptide]</text>
        <dbReference type="Rhea" id="RHEA:23904"/>
        <dbReference type="Rhea" id="RHEA-COMP:9780"/>
        <dbReference type="Rhea" id="RHEA-COMP:9795"/>
        <dbReference type="ChEBI" id="CHEBI:77644"/>
        <dbReference type="ChEBI" id="CHEBI:78597"/>
        <dbReference type="ChEBI" id="CHEBI:78599"/>
        <dbReference type="ChEBI" id="CHEBI:78608"/>
        <dbReference type="EC" id="2.3.2.2"/>
    </reaction>
</comment>
<keyword evidence="4" id="KW-0317">Glutathione biosynthesis</keyword>
<evidence type="ECO:0000256" key="5">
    <source>
        <dbReference type="SAM" id="MobiDB-lite"/>
    </source>
</evidence>
<comment type="caution">
    <text evidence="6">The sequence shown here is derived from an EMBL/GenBank/DDBJ whole genome shotgun (WGS) entry which is preliminary data.</text>
</comment>
<evidence type="ECO:0000256" key="4">
    <source>
        <dbReference type="RuleBase" id="RU368036"/>
    </source>
</evidence>
<dbReference type="EC" id="3.4.19.13" evidence="4"/>
<dbReference type="PRINTS" id="PR01210">
    <property type="entry name" value="GGTRANSPTASE"/>
</dbReference>
<comment type="PTM">
    <text evidence="4">Cleaved by autocatalysis into a large and a small subunit.</text>
</comment>
<proteinExistence type="inferred from homology"/>
<dbReference type="InterPro" id="IPR043138">
    <property type="entry name" value="GGT_lsub"/>
</dbReference>
<comment type="similarity">
    <text evidence="4">Belongs to the gamma-glutamyltransferase family.</text>
</comment>
<dbReference type="InterPro" id="IPR029055">
    <property type="entry name" value="Ntn_hydrolases_N"/>
</dbReference>
<dbReference type="NCBIfam" id="TIGR00066">
    <property type="entry name" value="g_glut_trans"/>
    <property type="match status" value="1"/>
</dbReference>
<keyword evidence="4" id="KW-0865">Zymogen</keyword>
<dbReference type="Gene3D" id="3.60.20.40">
    <property type="match status" value="1"/>
</dbReference>
<feature type="compositionally biased region" description="Basic and acidic residues" evidence="5">
    <location>
        <begin position="623"/>
        <end position="634"/>
    </location>
</feature>
<dbReference type="Pfam" id="PF01019">
    <property type="entry name" value="G_glu_transpept"/>
    <property type="match status" value="1"/>
</dbReference>
<comment type="catalytic activity">
    <reaction evidence="2 4">
        <text>glutathione + H2O = L-cysteinylglycine + L-glutamate</text>
        <dbReference type="Rhea" id="RHEA:28807"/>
        <dbReference type="ChEBI" id="CHEBI:15377"/>
        <dbReference type="ChEBI" id="CHEBI:29985"/>
        <dbReference type="ChEBI" id="CHEBI:57925"/>
        <dbReference type="ChEBI" id="CHEBI:61694"/>
        <dbReference type="EC" id="3.4.19.13"/>
    </reaction>
</comment>
<dbReference type="PANTHER" id="PTHR43881">
    <property type="entry name" value="GAMMA-GLUTAMYLTRANSPEPTIDASE (AFU_ORTHOLOGUE AFUA_4G13580)"/>
    <property type="match status" value="1"/>
</dbReference>
<evidence type="ECO:0000256" key="3">
    <source>
        <dbReference type="ARBA" id="ARBA00047417"/>
    </source>
</evidence>
<comment type="subunit">
    <text evidence="4">This enzyme consists of two polypeptide chains, which are synthesized in precursor form from a single polypeptide.</text>
</comment>
<protein>
    <recommendedName>
        <fullName evidence="4">Glutathione hydrolase proenzyme</fullName>
        <ecNumber evidence="4">2.3.2.2</ecNumber>
        <ecNumber evidence="4">3.4.19.13</ecNumber>
    </recommendedName>
    <component>
        <recommendedName>
            <fullName evidence="4">Glutathione hydrolase large chain</fullName>
        </recommendedName>
    </component>
    <component>
        <recommendedName>
            <fullName evidence="4">Glutathione hydrolase small chain</fullName>
        </recommendedName>
    </component>
</protein>
<sequence>MGWASLGGTADLAVASTSRAARPTTGAGGPSPTPFGRPTDSIPNPGARITAVRGDRASNWPKQTRSEVVARHGAVATSQPIAAQAGLRILQKGGNAVDAAVATAAVLGLVEPESAGLGGDLFAIYYSAKDRKLFGLNSSGWSPKAWDLDYFHARGFDEKTGMPEHGVDSISVPGAVEGWHRLLERFGTRGFDVVLEPAVTLAEEGFGITEQIHSDWEEGVDVLKTDADSVRVFLRDGKAPPLYSIFRNPDLAHALRVLQRKGRDAFYTGEIADAVVAKIKKLNGAMTSADLAEFHAEWVEPISINYHGYDVYEMPPNTQGFAALEMLNILQQCGPVLGLNLANLGPRSPEFWHLLVEAKKLAYDDLNTYNGDPRFTSVPLGRLLSTEYAIAQCKKINPRRATPPRVRASIDSGTVYLAVADRWGNMVSFIYSLFELFGSGVTVPGYGFPLQNRGSQFSLNPSSPNVVAPRKRPFHTLIPAFVMQNGHPVMAFGNVGGSEQAQAQATEIINLVDLGMNPQAAADAARFSHDQKTDVLQLEPELFNLVGRQLSAMGHHVAKSVGSAMGGFQAIVFDREIAGDRSEQAQTQSQEQAQSQSQAQAAERVATGGASPSPVDGVYRAASDLRKDGSAVGW</sequence>
<keyword evidence="4" id="KW-0808">Transferase</keyword>
<evidence type="ECO:0000313" key="7">
    <source>
        <dbReference type="Proteomes" id="UP001500212"/>
    </source>
</evidence>
<dbReference type="InterPro" id="IPR000101">
    <property type="entry name" value="GGT_peptidase"/>
</dbReference>
<gene>
    <name evidence="6" type="primary">ggt_1</name>
    <name evidence="6" type="ORF">GCM10023195_62410</name>
</gene>
<dbReference type="EMBL" id="BAABHJ010000026">
    <property type="protein sequence ID" value="GAA4614314.1"/>
    <property type="molecule type" value="Genomic_DNA"/>
</dbReference>
<dbReference type="PANTHER" id="PTHR43881:SF1">
    <property type="entry name" value="GAMMA-GLUTAMYLTRANSPEPTIDASE (AFU_ORTHOLOGUE AFUA_4G13580)"/>
    <property type="match status" value="1"/>
</dbReference>
<dbReference type="Gene3D" id="1.10.246.130">
    <property type="match status" value="1"/>
</dbReference>
<accession>A0ABP8TUC3</accession>
<keyword evidence="4" id="KW-0378">Hydrolase</keyword>
<evidence type="ECO:0000313" key="6">
    <source>
        <dbReference type="EMBL" id="GAA4614314.1"/>
    </source>
</evidence>
<feature type="compositionally biased region" description="Low complexity" evidence="5">
    <location>
        <begin position="584"/>
        <end position="603"/>
    </location>
</feature>
<dbReference type="InterPro" id="IPR052896">
    <property type="entry name" value="GGT-like_enzyme"/>
</dbReference>
<reference evidence="7" key="1">
    <citation type="journal article" date="2019" name="Int. J. Syst. Evol. Microbiol.">
        <title>The Global Catalogue of Microorganisms (GCM) 10K type strain sequencing project: providing services to taxonomists for standard genome sequencing and annotation.</title>
        <authorList>
            <consortium name="The Broad Institute Genomics Platform"/>
            <consortium name="The Broad Institute Genome Sequencing Center for Infectious Disease"/>
            <person name="Wu L."/>
            <person name="Ma J."/>
        </authorList>
    </citation>
    <scope>NUCLEOTIDE SEQUENCE [LARGE SCALE GENOMIC DNA]</scope>
    <source>
        <strain evidence="7">JCM 17938</strain>
    </source>
</reference>
<comment type="catalytic activity">
    <reaction evidence="1 4">
        <text>an S-substituted glutathione + H2O = an S-substituted L-cysteinylglycine + L-glutamate</text>
        <dbReference type="Rhea" id="RHEA:59468"/>
        <dbReference type="ChEBI" id="CHEBI:15377"/>
        <dbReference type="ChEBI" id="CHEBI:29985"/>
        <dbReference type="ChEBI" id="CHEBI:90779"/>
        <dbReference type="ChEBI" id="CHEBI:143103"/>
        <dbReference type="EC" id="3.4.19.13"/>
    </reaction>
</comment>
<dbReference type="InterPro" id="IPR043137">
    <property type="entry name" value="GGT_ssub_C"/>
</dbReference>
<dbReference type="Proteomes" id="UP001500212">
    <property type="component" value="Unassembled WGS sequence"/>
</dbReference>
<dbReference type="EC" id="2.3.2.2" evidence="4"/>
<keyword evidence="7" id="KW-1185">Reference proteome</keyword>
<name>A0ABP8TUC3_9ACTN</name>
<feature type="region of interest" description="Disordered" evidence="5">
    <location>
        <begin position="17"/>
        <end position="45"/>
    </location>
</feature>
<comment type="pathway">
    <text evidence="4">Sulfur metabolism; glutathione metabolism.</text>
</comment>
<feature type="region of interest" description="Disordered" evidence="5">
    <location>
        <begin position="580"/>
        <end position="634"/>
    </location>
</feature>
<evidence type="ECO:0000256" key="2">
    <source>
        <dbReference type="ARBA" id="ARBA00001089"/>
    </source>
</evidence>
<evidence type="ECO:0000256" key="1">
    <source>
        <dbReference type="ARBA" id="ARBA00001049"/>
    </source>
</evidence>
<dbReference type="SUPFAM" id="SSF56235">
    <property type="entry name" value="N-terminal nucleophile aminohydrolases (Ntn hydrolases)"/>
    <property type="match status" value="1"/>
</dbReference>
<organism evidence="6 7">
    <name type="scientific">Actinoallomurus liliacearum</name>
    <dbReference type="NCBI Taxonomy" id="1080073"/>
    <lineage>
        <taxon>Bacteria</taxon>
        <taxon>Bacillati</taxon>
        <taxon>Actinomycetota</taxon>
        <taxon>Actinomycetes</taxon>
        <taxon>Streptosporangiales</taxon>
        <taxon>Thermomonosporaceae</taxon>
        <taxon>Actinoallomurus</taxon>
    </lineage>
</organism>